<reference evidence="2" key="2">
    <citation type="submission" date="2015-01" db="EMBL/GenBank/DDBJ databases">
        <title>Evolutionary Origins and Diversification of the Mycorrhizal Mutualists.</title>
        <authorList>
            <consortium name="DOE Joint Genome Institute"/>
            <consortium name="Mycorrhizal Genomics Consortium"/>
            <person name="Kohler A."/>
            <person name="Kuo A."/>
            <person name="Nagy L.G."/>
            <person name="Floudas D."/>
            <person name="Copeland A."/>
            <person name="Barry K.W."/>
            <person name="Cichocki N."/>
            <person name="Veneault-Fourrey C."/>
            <person name="LaButti K."/>
            <person name="Lindquist E.A."/>
            <person name="Lipzen A."/>
            <person name="Lundell T."/>
            <person name="Morin E."/>
            <person name="Murat C."/>
            <person name="Riley R."/>
            <person name="Ohm R."/>
            <person name="Sun H."/>
            <person name="Tunlid A."/>
            <person name="Henrissat B."/>
            <person name="Grigoriev I.V."/>
            <person name="Hibbett D.S."/>
            <person name="Martin F."/>
        </authorList>
    </citation>
    <scope>NUCLEOTIDE SEQUENCE [LARGE SCALE GENOMIC DNA]</scope>
    <source>
        <strain evidence="2">F 1598</strain>
    </source>
</reference>
<gene>
    <name evidence="1" type="ORF">PILCRDRAFT_92082</name>
</gene>
<dbReference type="EMBL" id="KN833046">
    <property type="protein sequence ID" value="KIM75505.1"/>
    <property type="molecule type" value="Genomic_DNA"/>
</dbReference>
<protein>
    <submittedName>
        <fullName evidence="1">Uncharacterized protein</fullName>
    </submittedName>
</protein>
<proteinExistence type="predicted"/>
<dbReference type="AlphaFoldDB" id="A0A0C3ESF5"/>
<evidence type="ECO:0000313" key="2">
    <source>
        <dbReference type="Proteomes" id="UP000054166"/>
    </source>
</evidence>
<dbReference type="Proteomes" id="UP000054166">
    <property type="component" value="Unassembled WGS sequence"/>
</dbReference>
<sequence length="142" mass="15849">MAQCKVGGTTGIRCRLGGYYWPQEIGLSDEDSHRGKCSAVAIGVRVAEGKVMRDRRTKVLSAEFKNSAVAYIMTEKSLKSKREKHVPPSAAIKKPFYTLLVERWSFKAAGDKWVTSRAGAQLSVQFCATRDDRCICRSRSEE</sequence>
<keyword evidence="2" id="KW-1185">Reference proteome</keyword>
<name>A0A0C3ESF5_PILCF</name>
<reference evidence="1 2" key="1">
    <citation type="submission" date="2014-04" db="EMBL/GenBank/DDBJ databases">
        <authorList>
            <consortium name="DOE Joint Genome Institute"/>
            <person name="Kuo A."/>
            <person name="Tarkka M."/>
            <person name="Buscot F."/>
            <person name="Kohler A."/>
            <person name="Nagy L.G."/>
            <person name="Floudas D."/>
            <person name="Copeland A."/>
            <person name="Barry K.W."/>
            <person name="Cichocki N."/>
            <person name="Veneault-Fourrey C."/>
            <person name="LaButti K."/>
            <person name="Lindquist E.A."/>
            <person name="Lipzen A."/>
            <person name="Lundell T."/>
            <person name="Morin E."/>
            <person name="Murat C."/>
            <person name="Sun H."/>
            <person name="Tunlid A."/>
            <person name="Henrissat B."/>
            <person name="Grigoriev I.V."/>
            <person name="Hibbett D.S."/>
            <person name="Martin F."/>
            <person name="Nordberg H.P."/>
            <person name="Cantor M.N."/>
            <person name="Hua S.X."/>
        </authorList>
    </citation>
    <scope>NUCLEOTIDE SEQUENCE [LARGE SCALE GENOMIC DNA]</scope>
    <source>
        <strain evidence="1 2">F 1598</strain>
    </source>
</reference>
<organism evidence="1 2">
    <name type="scientific">Piloderma croceum (strain F 1598)</name>
    <dbReference type="NCBI Taxonomy" id="765440"/>
    <lineage>
        <taxon>Eukaryota</taxon>
        <taxon>Fungi</taxon>
        <taxon>Dikarya</taxon>
        <taxon>Basidiomycota</taxon>
        <taxon>Agaricomycotina</taxon>
        <taxon>Agaricomycetes</taxon>
        <taxon>Agaricomycetidae</taxon>
        <taxon>Atheliales</taxon>
        <taxon>Atheliaceae</taxon>
        <taxon>Piloderma</taxon>
    </lineage>
</organism>
<dbReference type="InParanoid" id="A0A0C3ESF5"/>
<evidence type="ECO:0000313" key="1">
    <source>
        <dbReference type="EMBL" id="KIM75505.1"/>
    </source>
</evidence>
<accession>A0A0C3ESF5</accession>
<dbReference type="HOGENOM" id="CLU_1816530_0_0_1"/>